<gene>
    <name evidence="9" type="ORF">FQB35_05810</name>
</gene>
<dbReference type="Pfam" id="PF11842">
    <property type="entry name" value="DUF3362"/>
    <property type="match status" value="1"/>
</dbReference>
<accession>A0A5C0SF43</accession>
<dbReference type="PROSITE" id="PS51918">
    <property type="entry name" value="RADICAL_SAM"/>
    <property type="match status" value="1"/>
</dbReference>
<proteinExistence type="inferred from homology"/>
<dbReference type="EMBL" id="CP042243">
    <property type="protein sequence ID" value="QEK11924.1"/>
    <property type="molecule type" value="Genomic_DNA"/>
</dbReference>
<evidence type="ECO:0000256" key="6">
    <source>
        <dbReference type="HAMAP-Rule" id="MF_01251"/>
    </source>
</evidence>
<feature type="binding site" evidence="6">
    <location>
        <position position="313"/>
    </location>
    <ligand>
        <name>[4Fe-4S] cluster</name>
        <dbReference type="ChEBI" id="CHEBI:49883"/>
        <note>4Fe-4S-S-AdoMet</note>
    </ligand>
</feature>
<sequence>MKVNDFLPICMEDMKKRGWDRLDFIIISGDAYVDHPSFGTAVISRVLEMAGYKVGIIAQPNWRNVDDFKKLGKPKLAFLITAGNLDSMVNHYTVSRRKREKDMYSPGGKMGLRPDRATIVYANMVRQAYKKVPIILGGIEASLRRFAHYDYWNDKVRRSILFDSEADLLVFGMGEKQIIEIADNLKDGLSVKYIRHIPGTCYKIDDLKEVYDFIELPSFEEVFEDKIAYTKAFKIQYEEQDSIRGKVLIQKHRDTYIVQNPPAMPMTQDELDRVYSLPYMRNYHPIYKEMGGVPGIEEVKYSIISERGCFGGCSFCALTFHQGRVIQSRSHDSIIKEAEKIVKDKDFKGYIHDVGGPTANFRHVACEKQKKYGTCKNKQCLYPKPCKNLYVDHDEYLELLRKIRKIKGVKKVFIRSGLRYDYIMADKKDTFLKELCEHHISGQLKVAPEHISPKVLDLMGKPRREVYEKFVDKYYKINKKLGKNQFLVPYLMSSHPGSDLKAAIEMAEYLRDIRYYPEQVQDFYPTPGTLSTCMYYSGLDPRNMKPVYVPKTREEKSMQRALLQYRNPKNYDLVKKALILAGRKDLIGYGPKCLIKPKEVKNGIYQKNKRKIEKKRKTKKRIKRR</sequence>
<feature type="domain" description="Radical SAM core" evidence="8">
    <location>
        <begin position="294"/>
        <end position="566"/>
    </location>
</feature>
<evidence type="ECO:0000256" key="2">
    <source>
        <dbReference type="ARBA" id="ARBA00022691"/>
    </source>
</evidence>
<dbReference type="SFLD" id="SFLDS00029">
    <property type="entry name" value="Radical_SAM"/>
    <property type="match status" value="1"/>
</dbReference>
<protein>
    <submittedName>
        <fullName evidence="9">YgiQ family radical SAM protein</fullName>
    </submittedName>
</protein>
<comment type="cofactor">
    <cofactor evidence="6">
        <name>[4Fe-4S] cluster</name>
        <dbReference type="ChEBI" id="CHEBI:49883"/>
    </cofactor>
    <text evidence="6">Binds 1 [4Fe-4S] cluster. The cluster is coordinated with 3 cysteines and an exchangeable S-adenosyl-L-methionine.</text>
</comment>
<dbReference type="Gene3D" id="3.80.30.20">
    <property type="entry name" value="tm_1862 like domain"/>
    <property type="match status" value="1"/>
</dbReference>
<name>A0A5C0SF43_CRATE</name>
<reference evidence="9 10" key="1">
    <citation type="submission" date="2019-07" db="EMBL/GenBank/DDBJ databases">
        <title>Complete genome of Crassaminicella thermophila SY095.</title>
        <authorList>
            <person name="Li X."/>
        </authorList>
    </citation>
    <scope>NUCLEOTIDE SEQUENCE [LARGE SCALE GENOMIC DNA]</scope>
    <source>
        <strain evidence="9 10">SY095</strain>
    </source>
</reference>
<feature type="compositionally biased region" description="Basic residues" evidence="7">
    <location>
        <begin position="607"/>
        <end position="625"/>
    </location>
</feature>
<dbReference type="Proteomes" id="UP000324646">
    <property type="component" value="Chromosome"/>
</dbReference>
<evidence type="ECO:0000256" key="4">
    <source>
        <dbReference type="ARBA" id="ARBA00023004"/>
    </source>
</evidence>
<dbReference type="KEGG" id="crs:FQB35_05810"/>
<keyword evidence="10" id="KW-1185">Reference proteome</keyword>
<evidence type="ECO:0000256" key="1">
    <source>
        <dbReference type="ARBA" id="ARBA00022485"/>
    </source>
</evidence>
<dbReference type="SUPFAM" id="SSF102114">
    <property type="entry name" value="Radical SAM enzymes"/>
    <property type="match status" value="1"/>
</dbReference>
<organism evidence="9 10">
    <name type="scientific">Crassaminicella thermophila</name>
    <dbReference type="NCBI Taxonomy" id="2599308"/>
    <lineage>
        <taxon>Bacteria</taxon>
        <taxon>Bacillati</taxon>
        <taxon>Bacillota</taxon>
        <taxon>Clostridia</taxon>
        <taxon>Eubacteriales</taxon>
        <taxon>Clostridiaceae</taxon>
        <taxon>Crassaminicella</taxon>
    </lineage>
</organism>
<dbReference type="OrthoDB" id="9803479at2"/>
<dbReference type="Pfam" id="PF08497">
    <property type="entry name" value="Radical_SAM_N"/>
    <property type="match status" value="1"/>
</dbReference>
<evidence type="ECO:0000256" key="7">
    <source>
        <dbReference type="SAM" id="MobiDB-lite"/>
    </source>
</evidence>
<keyword evidence="3 6" id="KW-0479">Metal-binding</keyword>
<dbReference type="InterPro" id="IPR058240">
    <property type="entry name" value="rSAM_sf"/>
</dbReference>
<feature type="region of interest" description="Disordered" evidence="7">
    <location>
        <begin position="606"/>
        <end position="625"/>
    </location>
</feature>
<dbReference type="SFLD" id="SFLDG01069">
    <property type="entry name" value="UPF0313"/>
    <property type="match status" value="1"/>
</dbReference>
<dbReference type="RefSeq" id="WP_148809079.1">
    <property type="nucleotide sequence ID" value="NZ_CP042243.1"/>
</dbReference>
<dbReference type="InterPro" id="IPR006638">
    <property type="entry name" value="Elp3/MiaA/NifB-like_rSAM"/>
</dbReference>
<dbReference type="InterPro" id="IPR007197">
    <property type="entry name" value="rSAM"/>
</dbReference>
<evidence type="ECO:0000256" key="5">
    <source>
        <dbReference type="ARBA" id="ARBA00023014"/>
    </source>
</evidence>
<dbReference type="InterPro" id="IPR024560">
    <property type="entry name" value="UPF0313_C"/>
</dbReference>
<dbReference type="InterPro" id="IPR013704">
    <property type="entry name" value="UPF0313_N"/>
</dbReference>
<keyword evidence="2 6" id="KW-0949">S-adenosyl-L-methionine</keyword>
<dbReference type="SMART" id="SM00729">
    <property type="entry name" value="Elp3"/>
    <property type="match status" value="1"/>
</dbReference>
<evidence type="ECO:0000313" key="9">
    <source>
        <dbReference type="EMBL" id="QEK11924.1"/>
    </source>
</evidence>
<keyword evidence="5 6" id="KW-0411">Iron-sulfur</keyword>
<dbReference type="Pfam" id="PF04055">
    <property type="entry name" value="Radical_SAM"/>
    <property type="match status" value="1"/>
</dbReference>
<comment type="similarity">
    <text evidence="6">Belongs to the UPF0313 family.</text>
</comment>
<dbReference type="HAMAP" id="MF_01251">
    <property type="entry name" value="UPF0313"/>
    <property type="match status" value="1"/>
</dbReference>
<dbReference type="AlphaFoldDB" id="A0A5C0SF43"/>
<dbReference type="GO" id="GO:0005506">
    <property type="term" value="F:iron ion binding"/>
    <property type="evidence" value="ECO:0007669"/>
    <property type="project" value="UniProtKB-UniRule"/>
</dbReference>
<evidence type="ECO:0000256" key="3">
    <source>
        <dbReference type="ARBA" id="ARBA00022723"/>
    </source>
</evidence>
<dbReference type="PANTHER" id="PTHR32331">
    <property type="entry name" value="UPF0313 PROTEIN YGIQ"/>
    <property type="match status" value="1"/>
</dbReference>
<feature type="binding site" evidence="6">
    <location>
        <position position="309"/>
    </location>
    <ligand>
        <name>[4Fe-4S] cluster</name>
        <dbReference type="ChEBI" id="CHEBI:49883"/>
        <note>4Fe-4S-S-AdoMet</note>
    </ligand>
</feature>
<dbReference type="GO" id="GO:0003824">
    <property type="term" value="F:catalytic activity"/>
    <property type="evidence" value="ECO:0007669"/>
    <property type="project" value="InterPro"/>
</dbReference>
<evidence type="ECO:0000259" key="8">
    <source>
        <dbReference type="PROSITE" id="PS51918"/>
    </source>
</evidence>
<keyword evidence="1 6" id="KW-0004">4Fe-4S</keyword>
<dbReference type="InterPro" id="IPR022946">
    <property type="entry name" value="UPF0313"/>
</dbReference>
<dbReference type="GO" id="GO:0051539">
    <property type="term" value="F:4 iron, 4 sulfur cluster binding"/>
    <property type="evidence" value="ECO:0007669"/>
    <property type="project" value="UniProtKB-KW"/>
</dbReference>
<dbReference type="NCBIfam" id="TIGR03904">
    <property type="entry name" value="SAM_YgiQ"/>
    <property type="match status" value="1"/>
</dbReference>
<dbReference type="PANTHER" id="PTHR32331:SF0">
    <property type="entry name" value="UPF0313 PROTEIN YGIQ"/>
    <property type="match status" value="1"/>
</dbReference>
<evidence type="ECO:0000313" key="10">
    <source>
        <dbReference type="Proteomes" id="UP000324646"/>
    </source>
</evidence>
<keyword evidence="4 6" id="KW-0408">Iron</keyword>
<dbReference type="InterPro" id="IPR023404">
    <property type="entry name" value="rSAM_horseshoe"/>
</dbReference>
<feature type="binding site" evidence="6">
    <location>
        <position position="316"/>
    </location>
    <ligand>
        <name>[4Fe-4S] cluster</name>
        <dbReference type="ChEBI" id="CHEBI:49883"/>
        <note>4Fe-4S-S-AdoMet</note>
    </ligand>
</feature>
<dbReference type="SFLD" id="SFLDG01082">
    <property type="entry name" value="B12-binding_domain_containing"/>
    <property type="match status" value="1"/>
</dbReference>